<evidence type="ECO:0000259" key="3">
    <source>
        <dbReference type="Pfam" id="PF00149"/>
    </source>
</evidence>
<dbReference type="PANTHER" id="PTHR43143:SF1">
    <property type="entry name" value="SERINE_THREONINE-PROTEIN PHOSPHATASE CPPED1"/>
    <property type="match status" value="1"/>
</dbReference>
<dbReference type="PROSITE" id="PS51318">
    <property type="entry name" value="TAT"/>
    <property type="match status" value="1"/>
</dbReference>
<evidence type="ECO:0000256" key="1">
    <source>
        <dbReference type="SAM" id="MobiDB-lite"/>
    </source>
</evidence>
<keyword evidence="5" id="KW-1185">Reference proteome</keyword>
<dbReference type="EMBL" id="RQPJ01000001">
    <property type="protein sequence ID" value="RTE55152.1"/>
    <property type="molecule type" value="Genomic_DNA"/>
</dbReference>
<keyword evidence="2" id="KW-0472">Membrane</keyword>
<dbReference type="InterPro" id="IPR051918">
    <property type="entry name" value="STPP_CPPED1"/>
</dbReference>
<protein>
    <submittedName>
        <fullName evidence="4">Metallophosphoesterase</fullName>
    </submittedName>
</protein>
<keyword evidence="2" id="KW-0812">Transmembrane</keyword>
<dbReference type="RefSeq" id="WP_126160455.1">
    <property type="nucleotide sequence ID" value="NZ_RQPJ01000001.1"/>
</dbReference>
<dbReference type="InterPro" id="IPR004843">
    <property type="entry name" value="Calcineurin-like_PHP"/>
</dbReference>
<proteinExistence type="predicted"/>
<dbReference type="InterPro" id="IPR029052">
    <property type="entry name" value="Metallo-depent_PP-like"/>
</dbReference>
<dbReference type="InterPro" id="IPR006311">
    <property type="entry name" value="TAT_signal"/>
</dbReference>
<dbReference type="Proteomes" id="UP000267585">
    <property type="component" value="Unassembled WGS sequence"/>
</dbReference>
<feature type="transmembrane region" description="Helical" evidence="2">
    <location>
        <begin position="12"/>
        <end position="33"/>
    </location>
</feature>
<dbReference type="AlphaFoldDB" id="A0A430K818"/>
<feature type="domain" description="Calcineurin-like phosphoesterase" evidence="3">
    <location>
        <begin position="46"/>
        <end position="244"/>
    </location>
</feature>
<dbReference type="Pfam" id="PF00149">
    <property type="entry name" value="Metallophos"/>
    <property type="match status" value="1"/>
</dbReference>
<accession>A0A430K818</accession>
<evidence type="ECO:0000256" key="2">
    <source>
        <dbReference type="SAM" id="Phobius"/>
    </source>
</evidence>
<sequence>MKQEKNNARRKFIANLGKGAMAMGLGTSSSFAFTPKDKLSTKKEVKIGFITDVHHGYCSDALDRLDVFIKEASSRKLDFIIQGGDFCYATKEAQECMDLWNSYKGEKYHVLGNHDMDKVSKKEAMEFFGMEKNYYSFDKGDFHFVVMDGNYILKDGEYKDYGHANFYIDQQNRSLVNPEQIEWLKQDLEKTDKQTIIISHQAFDEIWDGWSSPSRFAVRKVINDANNRTDYQKVIACFCGHHHVDDHSYINNVHYFQMNSASYFYVGDGYGSDGSKAMYKDSVFAFLSIDPSGQISIEGRQSQFVKPTPMEKGHPDAPRLSASISDRSVGFKSKV</sequence>
<dbReference type="GO" id="GO:0016787">
    <property type="term" value="F:hydrolase activity"/>
    <property type="evidence" value="ECO:0007669"/>
    <property type="project" value="InterPro"/>
</dbReference>
<gene>
    <name evidence="4" type="ORF">EHW67_00880</name>
</gene>
<keyword evidence="2" id="KW-1133">Transmembrane helix</keyword>
<evidence type="ECO:0000313" key="4">
    <source>
        <dbReference type="EMBL" id="RTE55152.1"/>
    </source>
</evidence>
<dbReference type="Gene3D" id="3.60.21.10">
    <property type="match status" value="1"/>
</dbReference>
<comment type="caution">
    <text evidence="4">The sequence shown here is derived from an EMBL/GenBank/DDBJ whole genome shotgun (WGS) entry which is preliminary data.</text>
</comment>
<evidence type="ECO:0000313" key="5">
    <source>
        <dbReference type="Proteomes" id="UP000267585"/>
    </source>
</evidence>
<feature type="region of interest" description="Disordered" evidence="1">
    <location>
        <begin position="306"/>
        <end position="335"/>
    </location>
</feature>
<dbReference type="OrthoDB" id="9816081at2"/>
<dbReference type="PANTHER" id="PTHR43143">
    <property type="entry name" value="METALLOPHOSPHOESTERASE, CALCINEURIN SUPERFAMILY"/>
    <property type="match status" value="1"/>
</dbReference>
<dbReference type="SUPFAM" id="SSF56300">
    <property type="entry name" value="Metallo-dependent phosphatases"/>
    <property type="match status" value="1"/>
</dbReference>
<name>A0A430K818_9FLAO</name>
<organism evidence="4 5">
    <name type="scientific">Arenibacter aquaticus</name>
    <dbReference type="NCBI Taxonomy" id="2489054"/>
    <lineage>
        <taxon>Bacteria</taxon>
        <taxon>Pseudomonadati</taxon>
        <taxon>Bacteroidota</taxon>
        <taxon>Flavobacteriia</taxon>
        <taxon>Flavobacteriales</taxon>
        <taxon>Flavobacteriaceae</taxon>
        <taxon>Arenibacter</taxon>
    </lineage>
</organism>
<reference evidence="4 5" key="1">
    <citation type="submission" date="2018-11" db="EMBL/GenBank/DDBJ databases">
        <title>Arenibacter aquaticus sp.nov., a marine bacterium isolated from surface seawater in the South China Sea.</title>
        <authorList>
            <person name="Guo J."/>
            <person name="Sun J."/>
        </authorList>
    </citation>
    <scope>NUCLEOTIDE SEQUENCE [LARGE SCALE GENOMIC DNA]</scope>
    <source>
        <strain evidence="4 5">GUO666</strain>
    </source>
</reference>